<dbReference type="HOGENOM" id="CLU_2495105_0_0_9"/>
<dbReference type="EMBL" id="CP010978">
    <property type="protein sequence ID" value="AJQ27536.1"/>
    <property type="molecule type" value="Genomic_DNA"/>
</dbReference>
<dbReference type="AlphaFoldDB" id="I8TY50"/>
<dbReference type="STRING" id="1192197.JBW_02188"/>
<name>I8TY50_9FIRM</name>
<reference evidence="1 2" key="1">
    <citation type="journal article" date="2015" name="Genome Announc.">
        <title>Complete Genome Sequence of Pelosinus fermentans JBW45, a Member of a Remarkably Competitive Group of Negativicutes in the Firmicutes Phylum.</title>
        <authorList>
            <person name="De Leon K.B."/>
            <person name="Utturkar S.M."/>
            <person name="Camilleri L.B."/>
            <person name="Elias D.A."/>
            <person name="Arkin A.P."/>
            <person name="Fields M.W."/>
            <person name="Brown S.D."/>
            <person name="Wall J.D."/>
        </authorList>
    </citation>
    <scope>NUCLEOTIDE SEQUENCE [LARGE SCALE GENOMIC DNA]</scope>
    <source>
        <strain evidence="1 2">JBW45</strain>
    </source>
</reference>
<evidence type="ECO:0000313" key="1">
    <source>
        <dbReference type="EMBL" id="AJQ27536.1"/>
    </source>
</evidence>
<proteinExistence type="predicted"/>
<gene>
    <name evidence="1" type="ORF">JBW_02188</name>
</gene>
<accession>I8TY50</accession>
<sequence>MLDNYSLLQDHCANAVYDKHQIIEANNVVDVLDSIENYDKDMYIESIKKSTIRTKIILSHIDEMLELYKAYCEKSKREENNRRYRI</sequence>
<protein>
    <submittedName>
        <fullName evidence="1">Uncharacterized protein</fullName>
    </submittedName>
</protein>
<evidence type="ECO:0000313" key="2">
    <source>
        <dbReference type="Proteomes" id="UP000005361"/>
    </source>
</evidence>
<dbReference type="KEGG" id="pft:JBW_02188"/>
<organism evidence="1 2">
    <name type="scientific">Pelosinus fermentans JBW45</name>
    <dbReference type="NCBI Taxonomy" id="1192197"/>
    <lineage>
        <taxon>Bacteria</taxon>
        <taxon>Bacillati</taxon>
        <taxon>Bacillota</taxon>
        <taxon>Negativicutes</taxon>
        <taxon>Selenomonadales</taxon>
        <taxon>Sporomusaceae</taxon>
        <taxon>Pelosinus</taxon>
    </lineage>
</organism>
<reference evidence="2" key="2">
    <citation type="submission" date="2015-02" db="EMBL/GenBank/DDBJ databases">
        <title>Complete Genome Sequence of Pelosinus fermentans JBW45.</title>
        <authorList>
            <person name="De Leon K.B."/>
            <person name="Utturkar S.M."/>
            <person name="Camilleri L.B."/>
            <person name="Arkin A.P."/>
            <person name="Fields M.W."/>
            <person name="Brown S.D."/>
            <person name="Wall J.D."/>
        </authorList>
    </citation>
    <scope>NUCLEOTIDE SEQUENCE [LARGE SCALE GENOMIC DNA]</scope>
    <source>
        <strain evidence="2">JBW45</strain>
    </source>
</reference>
<dbReference type="Proteomes" id="UP000005361">
    <property type="component" value="Chromosome"/>
</dbReference>